<dbReference type="PROSITE" id="PS50158">
    <property type="entry name" value="ZF_CCHC"/>
    <property type="match status" value="1"/>
</dbReference>
<dbReference type="InterPro" id="IPR001878">
    <property type="entry name" value="Znf_CCHC"/>
</dbReference>
<evidence type="ECO:0000313" key="5">
    <source>
        <dbReference type="EMBL" id="MBW0501222.1"/>
    </source>
</evidence>
<accession>A0A9Q3HED6</accession>
<evidence type="ECO:0000256" key="3">
    <source>
        <dbReference type="SAM" id="MobiDB-lite"/>
    </source>
</evidence>
<dbReference type="GO" id="GO:0006397">
    <property type="term" value="P:mRNA processing"/>
    <property type="evidence" value="ECO:0007669"/>
    <property type="project" value="UniProtKB-KW"/>
</dbReference>
<keyword evidence="6" id="KW-1185">Reference proteome</keyword>
<evidence type="ECO:0000259" key="4">
    <source>
        <dbReference type="PROSITE" id="PS50158"/>
    </source>
</evidence>
<dbReference type="GO" id="GO:0008270">
    <property type="term" value="F:zinc ion binding"/>
    <property type="evidence" value="ECO:0007669"/>
    <property type="project" value="UniProtKB-KW"/>
</dbReference>
<dbReference type="InterPro" id="IPR036875">
    <property type="entry name" value="Znf_CCHC_sf"/>
</dbReference>
<dbReference type="Proteomes" id="UP000765509">
    <property type="component" value="Unassembled WGS sequence"/>
</dbReference>
<sequence length="522" mass="56735">MSGSTHSKKATDTDDEANAKPLSNKKVFSLLDSLQSELSSLKSACLSDAAEMQLLHLAISPPPPTISPFSQHHVHSSAYDCFMKEPYRAANCSGHLQGNGSNFAKWVSGLNRVLCIALSSELLVNDSPSLLENCSPQENREISHFIDATLPPDFALCIGVVPSCTTAKEFFSTIKARCFPGNQFQKLKVVCNLLGMLVKNGSGQLKPNSTIILTLQKSFALFKKLGVEADEIEGLLAQAACHAPSTLDQLVTSAIMARGSKKPLSTFVGQAILNALPAANGPTQHSSPFIYRVSDLPGSSHFQSRLRSPYSPKPISTTSEVRQPPEHLVDKFGGSCFHCGCTGHWQADCPVTKGFTNPNPRPPLPAHWRTPCPATPERQPPPPASYLYQRERVLQVKLVENDAADRVLIDTGASIHLSGSLYFATTLRDISPFRIFFANSNSSKLISQTTTLKIPVKRGFVIVHDVAFSTKILGRILSVGRLCRAGVVPFFENLSLSLLVSGMLVSTTFRNDCWWMDFVPGG</sequence>
<gene>
    <name evidence="5" type="ORF">O181_040937</name>
</gene>
<dbReference type="EMBL" id="AVOT02016214">
    <property type="protein sequence ID" value="MBW0501222.1"/>
    <property type="molecule type" value="Genomic_DNA"/>
</dbReference>
<name>A0A9Q3HED6_9BASI</name>
<evidence type="ECO:0000313" key="6">
    <source>
        <dbReference type="Proteomes" id="UP000765509"/>
    </source>
</evidence>
<proteinExistence type="predicted"/>
<organism evidence="5 6">
    <name type="scientific">Austropuccinia psidii MF-1</name>
    <dbReference type="NCBI Taxonomy" id="1389203"/>
    <lineage>
        <taxon>Eukaryota</taxon>
        <taxon>Fungi</taxon>
        <taxon>Dikarya</taxon>
        <taxon>Basidiomycota</taxon>
        <taxon>Pucciniomycotina</taxon>
        <taxon>Pucciniomycetes</taxon>
        <taxon>Pucciniales</taxon>
        <taxon>Sphaerophragmiaceae</taxon>
        <taxon>Austropuccinia</taxon>
    </lineage>
</organism>
<feature type="region of interest" description="Disordered" evidence="3">
    <location>
        <begin position="302"/>
        <end position="324"/>
    </location>
</feature>
<protein>
    <recommendedName>
        <fullName evidence="4">CCHC-type domain-containing protein</fullName>
    </recommendedName>
</protein>
<evidence type="ECO:0000256" key="2">
    <source>
        <dbReference type="PROSITE-ProRule" id="PRU00047"/>
    </source>
</evidence>
<keyword evidence="2" id="KW-0862">Zinc</keyword>
<dbReference type="GO" id="GO:0003676">
    <property type="term" value="F:nucleic acid binding"/>
    <property type="evidence" value="ECO:0007669"/>
    <property type="project" value="InterPro"/>
</dbReference>
<keyword evidence="2" id="KW-0479">Metal-binding</keyword>
<dbReference type="AlphaFoldDB" id="A0A9Q3HED6"/>
<dbReference type="OrthoDB" id="2505547at2759"/>
<feature type="domain" description="CCHC-type" evidence="4">
    <location>
        <begin position="336"/>
        <end position="350"/>
    </location>
</feature>
<dbReference type="SUPFAM" id="SSF57756">
    <property type="entry name" value="Retrovirus zinc finger-like domains"/>
    <property type="match status" value="1"/>
</dbReference>
<comment type="caution">
    <text evidence="5">The sequence shown here is derived from an EMBL/GenBank/DDBJ whole genome shotgun (WGS) entry which is preliminary data.</text>
</comment>
<keyword evidence="2" id="KW-0863">Zinc-finger</keyword>
<keyword evidence="1" id="KW-0507">mRNA processing</keyword>
<reference evidence="5" key="1">
    <citation type="submission" date="2021-03" db="EMBL/GenBank/DDBJ databases">
        <title>Draft genome sequence of rust myrtle Austropuccinia psidii MF-1, a brazilian biotype.</title>
        <authorList>
            <person name="Quecine M.C."/>
            <person name="Pachon D.M.R."/>
            <person name="Bonatelli M.L."/>
            <person name="Correr F.H."/>
            <person name="Franceschini L.M."/>
            <person name="Leite T.F."/>
            <person name="Margarido G.R.A."/>
            <person name="Almeida C.A."/>
            <person name="Ferrarezi J.A."/>
            <person name="Labate C.A."/>
        </authorList>
    </citation>
    <scope>NUCLEOTIDE SEQUENCE</scope>
    <source>
        <strain evidence="5">MF-1</strain>
    </source>
</reference>
<evidence type="ECO:0000256" key="1">
    <source>
        <dbReference type="ARBA" id="ARBA00022664"/>
    </source>
</evidence>